<proteinExistence type="predicted"/>
<protein>
    <submittedName>
        <fullName evidence="1">Uncharacterized protein</fullName>
    </submittedName>
</protein>
<reference evidence="1 2" key="1">
    <citation type="journal article" date="2015" name="Nature">
        <title>rRNA introns, odd ribosomes, and small enigmatic genomes across a large radiation of phyla.</title>
        <authorList>
            <person name="Brown C.T."/>
            <person name="Hug L.A."/>
            <person name="Thomas B.C."/>
            <person name="Sharon I."/>
            <person name="Castelle C.J."/>
            <person name="Singh A."/>
            <person name="Wilkins M.J."/>
            <person name="Williams K.H."/>
            <person name="Banfield J.F."/>
        </authorList>
    </citation>
    <scope>NUCLEOTIDE SEQUENCE [LARGE SCALE GENOMIC DNA]</scope>
</reference>
<evidence type="ECO:0000313" key="1">
    <source>
        <dbReference type="EMBL" id="KKT43927.1"/>
    </source>
</evidence>
<sequence>MENTTQQTPEGWHAEAWEAFNAKMKTMSKEELIKAFEDLDLVFEEPEELTAEDVISIADVLSEEDVRAYFKI</sequence>
<dbReference type="EMBL" id="LCHW01000001">
    <property type="protein sequence ID" value="KKT43927.1"/>
    <property type="molecule type" value="Genomic_DNA"/>
</dbReference>
<gene>
    <name evidence="1" type="ORF">UW32_C0001G0519</name>
</gene>
<accession>A0A0G1JIX1</accession>
<dbReference type="Proteomes" id="UP000034051">
    <property type="component" value="Unassembled WGS sequence"/>
</dbReference>
<evidence type="ECO:0000313" key="2">
    <source>
        <dbReference type="Proteomes" id="UP000034051"/>
    </source>
</evidence>
<organism evidence="1 2">
    <name type="scientific">Candidatus Wolfebacteria bacterium GW2011_GWE2_44_13</name>
    <dbReference type="NCBI Taxonomy" id="1619017"/>
    <lineage>
        <taxon>Bacteria</taxon>
        <taxon>Candidatus Wolfeibacteriota</taxon>
    </lineage>
</organism>
<comment type="caution">
    <text evidence="1">The sequence shown here is derived from an EMBL/GenBank/DDBJ whole genome shotgun (WGS) entry which is preliminary data.</text>
</comment>
<name>A0A0G1JIX1_9BACT</name>
<dbReference type="AlphaFoldDB" id="A0A0G1JIX1"/>